<name>B1I6M6_DESAP</name>
<evidence type="ECO:0000256" key="4">
    <source>
        <dbReference type="ARBA" id="ARBA00022759"/>
    </source>
</evidence>
<reference evidence="7 8" key="2">
    <citation type="journal article" date="2008" name="Science">
        <title>Environmental genomics reveals a single-species ecosystem deep within Earth.</title>
        <authorList>
            <person name="Chivian D."/>
            <person name="Brodie E.L."/>
            <person name="Alm E.J."/>
            <person name="Culley D.E."/>
            <person name="Dehal P.S."/>
            <person name="Desantis T.Z."/>
            <person name="Gihring T.M."/>
            <person name="Lapidus A."/>
            <person name="Lin L.H."/>
            <person name="Lowry S.R."/>
            <person name="Moser D.P."/>
            <person name="Richardson P.M."/>
            <person name="Southam G."/>
            <person name="Wanger G."/>
            <person name="Pratt L.M."/>
            <person name="Andersen G.L."/>
            <person name="Hazen T.C."/>
            <person name="Brockman F.J."/>
            <person name="Arkin A.P."/>
            <person name="Onstott T.C."/>
        </authorList>
    </citation>
    <scope>NUCLEOTIDE SEQUENCE [LARGE SCALE GENOMIC DNA]</scope>
    <source>
        <strain evidence="7 8">MP104C</strain>
    </source>
</reference>
<dbReference type="GO" id="GO:0016891">
    <property type="term" value="F:RNA endonuclease activity producing 5'-phosphomonoesters, hydrolytic mechanism"/>
    <property type="evidence" value="ECO:0007669"/>
    <property type="project" value="TreeGrafter"/>
</dbReference>
<dbReference type="HOGENOM" id="CLU_047631_1_1_9"/>
<dbReference type="InterPro" id="IPR007581">
    <property type="entry name" value="Endonuclease-V"/>
</dbReference>
<evidence type="ECO:0000256" key="1">
    <source>
        <dbReference type="ARBA" id="ARBA00004496"/>
    </source>
</evidence>
<dbReference type="STRING" id="477974.Daud_2187"/>
<evidence type="ECO:0000256" key="3">
    <source>
        <dbReference type="ARBA" id="ARBA00022722"/>
    </source>
</evidence>
<dbReference type="Gene3D" id="3.30.2170.10">
    <property type="entry name" value="archaeoglobus fulgidus dsm 4304 superfamily"/>
    <property type="match status" value="1"/>
</dbReference>
<protein>
    <recommendedName>
        <fullName evidence="6">Endonuclease V</fullName>
        <ecNumber evidence="6">3.1.21.7</ecNumber>
    </recommendedName>
    <alternativeName>
        <fullName evidence="6">Deoxyinosine 3'endonuclease</fullName>
    </alternativeName>
    <alternativeName>
        <fullName evidence="6">Deoxyribonuclease V</fullName>
        <shortName evidence="6">DNase V</shortName>
    </alternativeName>
</protein>
<dbReference type="AlphaFoldDB" id="B1I6M6"/>
<dbReference type="KEGG" id="dau:Daud_2187"/>
<dbReference type="EC" id="3.1.21.7" evidence="6"/>
<dbReference type="GO" id="GO:0043737">
    <property type="term" value="F:deoxyribonuclease V activity"/>
    <property type="evidence" value="ECO:0007669"/>
    <property type="project" value="UniProtKB-UniRule"/>
</dbReference>
<reference evidence="8" key="1">
    <citation type="submission" date="2007-10" db="EMBL/GenBank/DDBJ databases">
        <title>Complete sequence of chromosome of Desulforudis audaxviator MP104C.</title>
        <authorList>
            <person name="Copeland A."/>
            <person name="Lucas S."/>
            <person name="Lapidus A."/>
            <person name="Barry K."/>
            <person name="Glavina del Rio T."/>
            <person name="Dalin E."/>
            <person name="Tice H."/>
            <person name="Bruce D."/>
            <person name="Pitluck S."/>
            <person name="Lowry S.R."/>
            <person name="Larimer F."/>
            <person name="Land M.L."/>
            <person name="Hauser L."/>
            <person name="Kyrpides N."/>
            <person name="Ivanova N.N."/>
            <person name="Richardson P."/>
        </authorList>
    </citation>
    <scope>NUCLEOTIDE SEQUENCE [LARGE SCALE GENOMIC DNA]</scope>
    <source>
        <strain evidence="8">MP104C</strain>
    </source>
</reference>
<keyword evidence="6" id="KW-0227">DNA damage</keyword>
<evidence type="ECO:0000256" key="6">
    <source>
        <dbReference type="HAMAP-Rule" id="MF_00801"/>
    </source>
</evidence>
<keyword evidence="6" id="KW-0234">DNA repair</keyword>
<feature type="binding site" evidence="6">
    <location>
        <position position="44"/>
    </location>
    <ligand>
        <name>Mg(2+)</name>
        <dbReference type="ChEBI" id="CHEBI:18420"/>
    </ligand>
</feature>
<comment type="cofactor">
    <cofactor evidence="6">
        <name>Mg(2+)</name>
        <dbReference type="ChEBI" id="CHEBI:18420"/>
    </cofactor>
</comment>
<dbReference type="NCBIfam" id="NF008629">
    <property type="entry name" value="PRK11617.1"/>
    <property type="match status" value="1"/>
</dbReference>
<dbReference type="PANTHER" id="PTHR28511:SF1">
    <property type="entry name" value="ENDONUCLEASE V"/>
    <property type="match status" value="1"/>
</dbReference>
<comment type="function">
    <text evidence="6">DNA repair enzyme involved in the repair of deaminated bases. Selectively cleaves double-stranded DNA at the second phosphodiester bond 3' to a deoxyinosine leaving behind the intact lesion on the nicked DNA.</text>
</comment>
<keyword evidence="2 6" id="KW-0963">Cytoplasm</keyword>
<comment type="similarity">
    <text evidence="6">Belongs to the endonuclease V family.</text>
</comment>
<accession>B1I6M6</accession>
<keyword evidence="8" id="KW-1185">Reference proteome</keyword>
<keyword evidence="5 6" id="KW-0378">Hydrolase</keyword>
<organism evidence="7 8">
    <name type="scientific">Desulforudis audaxviator (strain MP104C)</name>
    <dbReference type="NCBI Taxonomy" id="477974"/>
    <lineage>
        <taxon>Bacteria</taxon>
        <taxon>Bacillati</taxon>
        <taxon>Bacillota</taxon>
        <taxon>Clostridia</taxon>
        <taxon>Thermoanaerobacterales</taxon>
        <taxon>Candidatus Desulforudaceae</taxon>
        <taxon>Candidatus Desulforudis</taxon>
    </lineage>
</organism>
<dbReference type="Pfam" id="PF04493">
    <property type="entry name" value="Endonuclease_5"/>
    <property type="match status" value="1"/>
</dbReference>
<evidence type="ECO:0000256" key="5">
    <source>
        <dbReference type="ARBA" id="ARBA00022801"/>
    </source>
</evidence>
<dbReference type="GO" id="GO:0006281">
    <property type="term" value="P:DNA repair"/>
    <property type="evidence" value="ECO:0007669"/>
    <property type="project" value="UniProtKB-UniRule"/>
</dbReference>
<evidence type="ECO:0000256" key="2">
    <source>
        <dbReference type="ARBA" id="ARBA00022490"/>
    </source>
</evidence>
<dbReference type="EMBL" id="CP000860">
    <property type="protein sequence ID" value="ACA60674.1"/>
    <property type="molecule type" value="Genomic_DNA"/>
</dbReference>
<keyword evidence="6" id="KW-0479">Metal-binding</keyword>
<keyword evidence="6" id="KW-0460">Magnesium</keyword>
<sequence>MKMHSLHPWTIEPAGARELQRELAGRLRFQFPPGLRVRHVCGVDVSSARTDNRLYAAAVVFSFPELELVEAATAVLPAAFPYVPGLLSFREGPVLLEALQHLRVTPDVVLCDGQGTAHPRGVGIASHLGLFLDRPTLGVAKTVLVGDYNPPGPEPGAVSPLVHQGRVVGTVLRTKRGVKPVFISPGHLVDPDTAVELALACCQGYRLPEPVRQAHLLSNRLRRVKA</sequence>
<dbReference type="HAMAP" id="MF_00801">
    <property type="entry name" value="Endonuclease_5"/>
    <property type="match status" value="1"/>
</dbReference>
<dbReference type="GO" id="GO:0005737">
    <property type="term" value="C:cytoplasm"/>
    <property type="evidence" value="ECO:0007669"/>
    <property type="project" value="UniProtKB-SubCell"/>
</dbReference>
<dbReference type="CDD" id="cd06559">
    <property type="entry name" value="Endonuclease_V"/>
    <property type="match status" value="1"/>
</dbReference>
<dbReference type="eggNOG" id="COG1515">
    <property type="taxonomic scope" value="Bacteria"/>
</dbReference>
<feature type="site" description="Interaction with target DNA" evidence="6">
    <location>
        <position position="82"/>
    </location>
</feature>
<dbReference type="Proteomes" id="UP000008544">
    <property type="component" value="Chromosome"/>
</dbReference>
<comment type="catalytic activity">
    <reaction evidence="6">
        <text>Endonucleolytic cleavage at apurinic or apyrimidinic sites to products with a 5'-phosphate.</text>
        <dbReference type="EC" id="3.1.21.7"/>
    </reaction>
</comment>
<proteinExistence type="inferred from homology"/>
<dbReference type="PANTHER" id="PTHR28511">
    <property type="entry name" value="ENDONUCLEASE V"/>
    <property type="match status" value="1"/>
</dbReference>
<comment type="subcellular location">
    <subcellularLocation>
        <location evidence="1 6">Cytoplasm</location>
    </subcellularLocation>
</comment>
<dbReference type="GO" id="GO:0000287">
    <property type="term" value="F:magnesium ion binding"/>
    <property type="evidence" value="ECO:0007669"/>
    <property type="project" value="UniProtKB-UniRule"/>
</dbReference>
<evidence type="ECO:0000313" key="8">
    <source>
        <dbReference type="Proteomes" id="UP000008544"/>
    </source>
</evidence>
<dbReference type="GO" id="GO:0003727">
    <property type="term" value="F:single-stranded RNA binding"/>
    <property type="evidence" value="ECO:0007669"/>
    <property type="project" value="TreeGrafter"/>
</dbReference>
<evidence type="ECO:0000313" key="7">
    <source>
        <dbReference type="EMBL" id="ACA60674.1"/>
    </source>
</evidence>
<keyword evidence="3 6" id="KW-0540">Nuclease</keyword>
<dbReference type="OrthoDB" id="9790916at2"/>
<keyword evidence="4 6" id="KW-0255">Endonuclease</keyword>
<gene>
    <name evidence="6" type="primary">nfi</name>
    <name evidence="7" type="ordered locus">Daud_2187</name>
</gene>
<feature type="binding site" evidence="6">
    <location>
        <position position="112"/>
    </location>
    <ligand>
        <name>Mg(2+)</name>
        <dbReference type="ChEBI" id="CHEBI:18420"/>
    </ligand>
</feature>